<evidence type="ECO:0000256" key="11">
    <source>
        <dbReference type="SAM" id="Phobius"/>
    </source>
</evidence>
<name>I6YKZ6_MYCWM</name>
<dbReference type="HOGENOM" id="CLU_1048971_0_0_14"/>
<comment type="subcellular location">
    <subcellularLocation>
        <location evidence="1">Membrane</location>
        <topology evidence="1">Multi-pass membrane protein</topology>
    </subcellularLocation>
</comment>
<dbReference type="GO" id="GO:0045259">
    <property type="term" value="C:proton-transporting ATP synthase complex"/>
    <property type="evidence" value="ECO:0007669"/>
    <property type="project" value="UniProtKB-KW"/>
</dbReference>
<evidence type="ECO:0000256" key="7">
    <source>
        <dbReference type="ARBA" id="ARBA00022989"/>
    </source>
</evidence>
<comment type="similarity">
    <text evidence="2">Belongs to the ATPase A chain family.</text>
</comment>
<keyword evidence="12" id="KW-0378">Hydrolase</keyword>
<dbReference type="GO" id="GO:0005886">
    <property type="term" value="C:plasma membrane"/>
    <property type="evidence" value="ECO:0007669"/>
    <property type="project" value="TreeGrafter"/>
</dbReference>
<dbReference type="AlphaFoldDB" id="I6YKZ6"/>
<dbReference type="PATRIC" id="fig|1197325.3.peg.107"/>
<proteinExistence type="inferred from homology"/>
<keyword evidence="3" id="KW-0813">Transport</keyword>
<evidence type="ECO:0000256" key="10">
    <source>
        <dbReference type="ARBA" id="ARBA00023310"/>
    </source>
</evidence>
<evidence type="ECO:0000256" key="1">
    <source>
        <dbReference type="ARBA" id="ARBA00004141"/>
    </source>
</evidence>
<dbReference type="PRINTS" id="PR00123">
    <property type="entry name" value="ATPASEA"/>
</dbReference>
<keyword evidence="4" id="KW-0138">CF(0)</keyword>
<keyword evidence="13" id="KW-1185">Reference proteome</keyword>
<keyword evidence="8" id="KW-0406">Ion transport</keyword>
<feature type="transmembrane region" description="Helical" evidence="11">
    <location>
        <begin position="172"/>
        <end position="190"/>
    </location>
</feature>
<keyword evidence="9 11" id="KW-0472">Membrane</keyword>
<dbReference type="GO" id="GO:0042777">
    <property type="term" value="P:proton motive force-driven plasma membrane ATP synthesis"/>
    <property type="evidence" value="ECO:0007669"/>
    <property type="project" value="TreeGrafter"/>
</dbReference>
<dbReference type="InterPro" id="IPR035908">
    <property type="entry name" value="F0_ATP_A_sf"/>
</dbReference>
<evidence type="ECO:0000256" key="8">
    <source>
        <dbReference type="ARBA" id="ARBA00023065"/>
    </source>
</evidence>
<dbReference type="Gene3D" id="1.20.120.220">
    <property type="entry name" value="ATP synthase, F0 complex, subunit A"/>
    <property type="match status" value="1"/>
</dbReference>
<evidence type="ECO:0000256" key="9">
    <source>
        <dbReference type="ARBA" id="ARBA00023136"/>
    </source>
</evidence>
<dbReference type="STRING" id="1197325.WEN_00485"/>
<keyword evidence="10" id="KW-0066">ATP synthesis</keyword>
<dbReference type="KEGG" id="mwe:WEN_00485"/>
<evidence type="ECO:0000256" key="6">
    <source>
        <dbReference type="ARBA" id="ARBA00022781"/>
    </source>
</evidence>
<dbReference type="PANTHER" id="PTHR42823:SF3">
    <property type="entry name" value="ATP SYNTHASE SUBUNIT A, CHLOROPLASTIC"/>
    <property type="match status" value="1"/>
</dbReference>
<gene>
    <name evidence="12" type="ordered locus">WEN_00485</name>
</gene>
<feature type="transmembrane region" description="Helical" evidence="11">
    <location>
        <begin position="76"/>
        <end position="101"/>
    </location>
</feature>
<evidence type="ECO:0000313" key="13">
    <source>
        <dbReference type="Proteomes" id="UP000009005"/>
    </source>
</evidence>
<protein>
    <submittedName>
        <fullName evidence="12">F0F1 ATP synthase subunit A</fullName>
        <ecNumber evidence="12">3.6.3.14</ecNumber>
    </submittedName>
</protein>
<dbReference type="InterPro" id="IPR045082">
    <property type="entry name" value="ATP_syn_F0_a_bact/chloroplast"/>
</dbReference>
<evidence type="ECO:0000256" key="2">
    <source>
        <dbReference type="ARBA" id="ARBA00006810"/>
    </source>
</evidence>
<feature type="transmembrane region" description="Helical" evidence="11">
    <location>
        <begin position="19"/>
        <end position="37"/>
    </location>
</feature>
<reference evidence="12 13" key="1">
    <citation type="journal article" date="2012" name="J. Bacteriol.">
        <title>Complete genome sequence of Mycoplasma wenyonii strain Massachusetts.</title>
        <authorList>
            <person name="Dos Santos A.P."/>
            <person name="Guimaraes A.M."/>
            <person name="do Nascimento N.C."/>
            <person name="Sanmiguel P.J."/>
            <person name="Messick J.B."/>
        </authorList>
    </citation>
    <scope>NUCLEOTIDE SEQUENCE [LARGE SCALE GENOMIC DNA]</scope>
    <source>
        <strain evidence="12 13">Massachusetts</strain>
    </source>
</reference>
<evidence type="ECO:0000256" key="5">
    <source>
        <dbReference type="ARBA" id="ARBA00022692"/>
    </source>
</evidence>
<keyword evidence="7 11" id="KW-1133">Transmembrane helix</keyword>
<dbReference type="EC" id="3.6.3.14" evidence="12"/>
<evidence type="ECO:0000313" key="12">
    <source>
        <dbReference type="EMBL" id="AFN64904.1"/>
    </source>
</evidence>
<dbReference type="Proteomes" id="UP000009005">
    <property type="component" value="Chromosome"/>
</dbReference>
<dbReference type="GO" id="GO:0046933">
    <property type="term" value="F:proton-transporting ATP synthase activity, rotational mechanism"/>
    <property type="evidence" value="ECO:0007669"/>
    <property type="project" value="TreeGrafter"/>
</dbReference>
<dbReference type="SUPFAM" id="SSF81336">
    <property type="entry name" value="F1F0 ATP synthase subunit A"/>
    <property type="match status" value="1"/>
</dbReference>
<organism evidence="12 13">
    <name type="scientific">Mycoplasma wenyonii (strain Massachusetts)</name>
    <name type="common">Eperythrozoon wenyonii</name>
    <dbReference type="NCBI Taxonomy" id="1197325"/>
    <lineage>
        <taxon>Bacteria</taxon>
        <taxon>Bacillati</taxon>
        <taxon>Mycoplasmatota</taxon>
        <taxon>Mollicutes</taxon>
        <taxon>Mycoplasmataceae</taxon>
        <taxon>Mycoplasma</taxon>
    </lineage>
</organism>
<sequence length="247" mass="28149">MIFFQNNGQSEEVNSINRLVSGAFVLTVLILFFGLYYKLTLDRMKSYKRLPKVVFLVFLLIRWIKKTTIEMLGRRYSFVIPFFIYIVFYFWGSSLVGMFGFNGISTFAIVPISIATLVFLGTIFLGVTAKGWGFCRDYCIWLKWKGKKILPIPDVLKVLGEVGKIVSLGLRLWGNYFAGAIVLFMVKHFLEEVLKTLGGTSGSVYTGTALFPLHIYFDIVDGALHSMIFLLLTFSYWSMAKDVEHKG</sequence>
<dbReference type="EMBL" id="CP003703">
    <property type="protein sequence ID" value="AFN64904.1"/>
    <property type="molecule type" value="Genomic_DNA"/>
</dbReference>
<keyword evidence="6" id="KW-0375">Hydrogen ion transport</keyword>
<dbReference type="Pfam" id="PF00119">
    <property type="entry name" value="ATP-synt_A"/>
    <property type="match status" value="1"/>
</dbReference>
<accession>I6YKZ6</accession>
<feature type="transmembrane region" description="Helical" evidence="11">
    <location>
        <begin position="210"/>
        <end position="237"/>
    </location>
</feature>
<feature type="transmembrane region" description="Helical" evidence="11">
    <location>
        <begin position="107"/>
        <end position="127"/>
    </location>
</feature>
<keyword evidence="5 11" id="KW-0812">Transmembrane</keyword>
<dbReference type="PANTHER" id="PTHR42823">
    <property type="entry name" value="ATP SYNTHASE SUBUNIT A, CHLOROPLASTIC"/>
    <property type="match status" value="1"/>
</dbReference>
<dbReference type="InterPro" id="IPR000568">
    <property type="entry name" value="ATP_synth_F0_asu"/>
</dbReference>
<evidence type="ECO:0000256" key="3">
    <source>
        <dbReference type="ARBA" id="ARBA00022448"/>
    </source>
</evidence>
<dbReference type="GO" id="GO:0016787">
    <property type="term" value="F:hydrolase activity"/>
    <property type="evidence" value="ECO:0007669"/>
    <property type="project" value="UniProtKB-KW"/>
</dbReference>
<evidence type="ECO:0000256" key="4">
    <source>
        <dbReference type="ARBA" id="ARBA00022547"/>
    </source>
</evidence>